<reference evidence="4" key="1">
    <citation type="journal article" date="2013" name="J. Genet. Genomics">
        <title>The mitochondrial genome of Raphanus sativus and gene evolution of cruciferous mitochondrial types.</title>
        <authorList>
            <person name="Chang S."/>
            <person name="Chen J."/>
            <person name="Wang Y."/>
            <person name="Gu B."/>
            <person name="He J."/>
            <person name="Chu P."/>
            <person name="Guan R."/>
        </authorList>
    </citation>
    <scope>NUCLEOTIDE SEQUENCE</scope>
    <source>
        <tissue evidence="4">Etiolated seedling</tissue>
    </source>
</reference>
<evidence type="ECO:0000256" key="2">
    <source>
        <dbReference type="SAM" id="Phobius"/>
    </source>
</evidence>
<evidence type="ECO:0000313" key="4">
    <source>
        <dbReference type="EMBL" id="AEX57696.1"/>
    </source>
</evidence>
<reference evidence="6" key="4">
    <citation type="submission" date="2014-04" db="EMBL/GenBank/DDBJ databases">
        <authorList>
            <person name="Jeong Y.-M."/>
            <person name="Chung W.-H."/>
            <person name="Mun J.-H."/>
            <person name="Kim N."/>
            <person name="Yu H.-J."/>
        </authorList>
    </citation>
    <scope>NUCLEOTIDE SEQUENCE</scope>
</reference>
<proteinExistence type="predicted"/>
<feature type="region of interest" description="Disordered" evidence="1">
    <location>
        <begin position="134"/>
        <end position="203"/>
    </location>
</feature>
<evidence type="ECO:0000313" key="6">
    <source>
        <dbReference type="EMBL" id="AIE42560.1"/>
    </source>
</evidence>
<organism evidence="4">
    <name type="scientific">Raphanus sativus</name>
    <name type="common">Radish</name>
    <name type="synonym">Raphanus raphanistrum var. sativus</name>
    <dbReference type="NCBI Taxonomy" id="3726"/>
    <lineage>
        <taxon>Eukaryota</taxon>
        <taxon>Viridiplantae</taxon>
        <taxon>Streptophyta</taxon>
        <taxon>Embryophyta</taxon>
        <taxon>Tracheophyta</taxon>
        <taxon>Spermatophyta</taxon>
        <taxon>Magnoliopsida</taxon>
        <taxon>eudicotyledons</taxon>
        <taxon>Gunneridae</taxon>
        <taxon>Pentapetalae</taxon>
        <taxon>rosids</taxon>
        <taxon>malvids</taxon>
        <taxon>Brassicales</taxon>
        <taxon>Brassicaceae</taxon>
        <taxon>Brassiceae</taxon>
        <taxon>Raphanus</taxon>
    </lineage>
</organism>
<keyword evidence="2" id="KW-0472">Membrane</keyword>
<reference evidence="5" key="2">
    <citation type="journal article" date="2013" name="Theor. Appl. Genet.">
        <title>Complete mitochondrial genome sequence and identification of a candidate gene responsible for cytoplasmic male sterility in radish (Raphanus sativus L.) containing DCGMS cytoplasm.</title>
        <authorList>
            <person name="Park J.Y."/>
            <person name="Lee Y.P."/>
            <person name="Lee J."/>
            <person name="Choi B.S."/>
            <person name="Kim S."/>
            <person name="Yang T.J."/>
        </authorList>
    </citation>
    <scope>NUCLEOTIDE SEQUENCE</scope>
    <source>
        <strain evidence="5">DCGMS</strain>
    </source>
</reference>
<dbReference type="EMBL" id="MN056359">
    <property type="protein sequence ID" value="QGW48677.1"/>
    <property type="molecule type" value="Genomic_DNA"/>
</dbReference>
<feature type="transmembrane region" description="Helical" evidence="2">
    <location>
        <begin position="7"/>
        <end position="24"/>
    </location>
</feature>
<keyword evidence="2" id="KW-1133">Transmembrane helix</keyword>
<dbReference type="PANTHER" id="PTHR35289:SF1">
    <property type="entry name" value="ATP SYNTHASE 9 MITOCHONDRIAL-RELATED"/>
    <property type="match status" value="1"/>
</dbReference>
<geneLocation type="mitochondrion" evidence="4"/>
<dbReference type="EMBL" id="MN056360">
    <property type="protein sequence ID" value="QGW48357.1"/>
    <property type="molecule type" value="Genomic_DNA"/>
</dbReference>
<dbReference type="EMBL" id="KC193578">
    <property type="protein sequence ID" value="AGC81728.1"/>
    <property type="molecule type" value="Genomic_DNA"/>
</dbReference>
<protein>
    <recommendedName>
        <fullName evidence="3">DUF8018 domain-containing protein</fullName>
    </recommendedName>
</protein>
<dbReference type="AlphaFoldDB" id="R4I1D8"/>
<dbReference type="PANTHER" id="PTHR35289">
    <property type="entry name" value="TRANSMEMBRANE PROTEIN"/>
    <property type="match status" value="1"/>
</dbReference>
<dbReference type="InterPro" id="IPR052694">
    <property type="entry name" value="Mt_uS3-like"/>
</dbReference>
<gene>
    <name evidence="4" type="primary">orf322</name>
    <name evidence="7" type="synonym">orf322a</name>
    <name evidence="5" type="ORF">DCGMS_00680</name>
    <name evidence="6" type="ORF">RadishMT_p029</name>
    <name evidence="4" type="ORF">RasatMp065</name>
</gene>
<reference evidence="7" key="5">
    <citation type="submission" date="2019-06" db="EMBL/GenBank/DDBJ databases">
        <title>Complete mitochondrial genome sequencing of NWB CMS and Normal type.</title>
        <authorList>
            <person name="Zhang L."/>
            <person name="Wang Q."/>
            <person name="Wang Y."/>
        </authorList>
    </citation>
    <scope>NUCLEOTIDE SEQUENCE</scope>
    <source>
        <strain evidence="7">YB-A</strain>
        <strain evidence="8">YB-B</strain>
    </source>
</reference>
<dbReference type="EMBL" id="KJ716484">
    <property type="protein sequence ID" value="AIE42560.1"/>
    <property type="molecule type" value="Genomic_DNA"/>
</dbReference>
<feature type="transmembrane region" description="Helical" evidence="2">
    <location>
        <begin position="61"/>
        <end position="79"/>
    </location>
</feature>
<feature type="transmembrane region" description="Helical" evidence="2">
    <location>
        <begin position="30"/>
        <end position="49"/>
    </location>
</feature>
<feature type="domain" description="DUF8018" evidence="3">
    <location>
        <begin position="205"/>
        <end position="306"/>
    </location>
</feature>
<evidence type="ECO:0000313" key="8">
    <source>
        <dbReference type="EMBL" id="QGW48677.1"/>
    </source>
</evidence>
<sequence length="322" mass="35132">MKNRLQWLLPLLGSLIGFVFRRFLESEGSAILTTTCVSFFALVSFSFCFSHFRLKGPLRGILNLFLLFSAGFVGSFIRIEVIHLLGGQALPLLLGPFVWKAVVGEALPSTGPNGAESSSTWEEDPFELDVLEESFSDSPPAGESQTEESEPSVNRRSLEAPQTEEGEPSVNRRGPQEAGPALPANPVPSGGDEAGPSVSYPYRRDEMIGGDSVEAIERRLLARFAYPLYSDIQLAHIQAEDLFEVKVEIVKVMAGLDPTGDWMGRGARALDNPRTATGEHSVKQLYHLLSALNERGKEAPEFQELKNRVFLKKGGPGGDSIA</sequence>
<evidence type="ECO:0000259" key="3">
    <source>
        <dbReference type="Pfam" id="PF26057"/>
    </source>
</evidence>
<evidence type="ECO:0000313" key="5">
    <source>
        <dbReference type="EMBL" id="AGC81728.1"/>
    </source>
</evidence>
<name>R4I1D8_RAPSA</name>
<accession>R4I1D8</accession>
<reference evidence="6" key="3">
    <citation type="journal article" date="2014" name="Mitochondrial DNA">
        <title>The complete mitochondrial genome of cultivated radish WK10039 (Raphanus sativus L.).</title>
        <authorList>
            <person name="Jeong Y.M."/>
            <person name="Chung W.H."/>
            <person name="Choi A.Y."/>
            <person name="Mun J.H."/>
            <person name="Kim N."/>
            <person name="Yu H.J."/>
        </authorList>
    </citation>
    <scope>NUCLEOTIDE SEQUENCE</scope>
</reference>
<dbReference type="InterPro" id="IPR058331">
    <property type="entry name" value="DUF8018"/>
</dbReference>
<dbReference type="Pfam" id="PF26057">
    <property type="entry name" value="DUF8018"/>
    <property type="match status" value="1"/>
</dbReference>
<evidence type="ECO:0000256" key="1">
    <source>
        <dbReference type="SAM" id="MobiDB-lite"/>
    </source>
</evidence>
<keyword evidence="4" id="KW-0496">Mitochondrion</keyword>
<keyword evidence="2" id="KW-0812">Transmembrane</keyword>
<evidence type="ECO:0000313" key="7">
    <source>
        <dbReference type="EMBL" id="QGW48357.1"/>
    </source>
</evidence>
<dbReference type="EMBL" id="JQ083668">
    <property type="protein sequence ID" value="AEX57696.1"/>
    <property type="molecule type" value="Genomic_DNA"/>
</dbReference>